<reference evidence="7" key="1">
    <citation type="submission" date="2016-10" db="EMBL/GenBank/DDBJ databases">
        <authorList>
            <person name="Varghese N."/>
            <person name="Submissions S."/>
        </authorList>
    </citation>
    <scope>NUCLEOTIDE SEQUENCE [LARGE SCALE GENOMIC DNA]</scope>
    <source>
        <strain evidence="7">IBRC-M 10655</strain>
    </source>
</reference>
<dbReference type="InterPro" id="IPR014030">
    <property type="entry name" value="Ketoacyl_synth_N"/>
</dbReference>
<dbReference type="InterPro" id="IPR016035">
    <property type="entry name" value="Acyl_Trfase/lysoPLipase"/>
</dbReference>
<evidence type="ECO:0000259" key="5">
    <source>
        <dbReference type="PROSITE" id="PS52004"/>
    </source>
</evidence>
<dbReference type="InterPro" id="IPR009081">
    <property type="entry name" value="PP-bd_ACP"/>
</dbReference>
<dbReference type="InterPro" id="IPR013968">
    <property type="entry name" value="PKS_KR"/>
</dbReference>
<dbReference type="SUPFAM" id="SSF52151">
    <property type="entry name" value="FabD/lysophospholipase-like"/>
    <property type="match status" value="1"/>
</dbReference>
<evidence type="ECO:0000256" key="3">
    <source>
        <dbReference type="ARBA" id="ARBA00022679"/>
    </source>
</evidence>
<accession>A0A1H0USF4</accession>
<dbReference type="SUPFAM" id="SSF51412">
    <property type="entry name" value="Inosine monophosphate dehydrogenase (IMPDH)"/>
    <property type="match status" value="2"/>
</dbReference>
<keyword evidence="4" id="KW-0012">Acyltransferase</keyword>
<dbReference type="CDD" id="cd00833">
    <property type="entry name" value="PKS"/>
    <property type="match status" value="1"/>
</dbReference>
<gene>
    <name evidence="6" type="ORF">SAMN05192558_11242</name>
</gene>
<dbReference type="Gene3D" id="3.40.47.10">
    <property type="match status" value="1"/>
</dbReference>
<dbReference type="SMART" id="SM00827">
    <property type="entry name" value="PKS_AT"/>
    <property type="match status" value="1"/>
</dbReference>
<dbReference type="Gene3D" id="3.20.20.70">
    <property type="entry name" value="Aldolase class I"/>
    <property type="match status" value="2"/>
</dbReference>
<dbReference type="SMART" id="SM00822">
    <property type="entry name" value="PKS_KR"/>
    <property type="match status" value="1"/>
</dbReference>
<dbReference type="InterPro" id="IPR036736">
    <property type="entry name" value="ACP-like_sf"/>
</dbReference>
<dbReference type="GO" id="GO:0005886">
    <property type="term" value="C:plasma membrane"/>
    <property type="evidence" value="ECO:0007669"/>
    <property type="project" value="TreeGrafter"/>
</dbReference>
<dbReference type="EMBL" id="FNJB01000012">
    <property type="protein sequence ID" value="SDP69219.1"/>
    <property type="molecule type" value="Genomic_DNA"/>
</dbReference>
<dbReference type="Pfam" id="PF03060">
    <property type="entry name" value="NMO"/>
    <property type="match status" value="2"/>
</dbReference>
<dbReference type="InterPro" id="IPR050091">
    <property type="entry name" value="PKS_NRPS_Biosynth_Enz"/>
</dbReference>
<evidence type="ECO:0000256" key="1">
    <source>
        <dbReference type="ARBA" id="ARBA00022450"/>
    </source>
</evidence>
<name>A0A1H0USF4_9PSEU</name>
<dbReference type="GO" id="GO:0005737">
    <property type="term" value="C:cytoplasm"/>
    <property type="evidence" value="ECO:0007669"/>
    <property type="project" value="TreeGrafter"/>
</dbReference>
<dbReference type="Pfam" id="PF08659">
    <property type="entry name" value="KR"/>
    <property type="match status" value="1"/>
</dbReference>
<dbReference type="InterPro" id="IPR014043">
    <property type="entry name" value="Acyl_transferase_dom"/>
</dbReference>
<dbReference type="SUPFAM" id="SSF53901">
    <property type="entry name" value="Thiolase-like"/>
    <property type="match status" value="1"/>
</dbReference>
<dbReference type="Pfam" id="PF00109">
    <property type="entry name" value="ketoacyl-synt"/>
    <property type="match status" value="1"/>
</dbReference>
<dbReference type="RefSeq" id="WP_091382483.1">
    <property type="nucleotide sequence ID" value="NZ_FNJB01000012.1"/>
</dbReference>
<dbReference type="InterPro" id="IPR020841">
    <property type="entry name" value="PKS_Beta-ketoAc_synthase_dom"/>
</dbReference>
<dbReference type="PANTHER" id="PTHR43775:SF51">
    <property type="entry name" value="INACTIVE PHENOLPHTHIOCEROL SYNTHESIS POLYKETIDE SYNTHASE TYPE I PKS1-RELATED"/>
    <property type="match status" value="1"/>
</dbReference>
<sequence>MPARVERPDLVIGITASGAADAALCAAVSGAGGLGVLDLGSGDRAAREALASVVRVAEDAPIGVRVPHSCALTVEDFLALLGDRSTRIAAVVLGWDSPWSLAEIPDHFFVLVEATSAAEALRAAENGADGVILRGSEAGGRVGSLGSFVLLQQVLNDPDLTVPVWVCGGIGPNTAAGAVVAGAAGVVLETQLSLLPEAELPAHARAALATGDASATVLVGGHRVLPDRTAEPLAADLDESTVATRVAAGELVAAGQDVFLAQRFARSHGSVARAVRAVLTAVRSALAPGVAGLAEGSALARALGTALPVAQGPMTRVSDQAAFAAAVAGHGALPFVALALSTEDQTRALLTETRETLGERPWGVGVLGFAPEGIRAAQLAVIKEMRPATALIAGGRPDQARALEDEGIATFLHVPSTGLLSQFLAAGARRFVFEGAECGGHVGPLSSFALWEAQVAVLIEAVDAGLRADELHLLFAGGIHDARSAATVAAVADPLVRKGAGVGVLMGTGYLFTEEAVTCGAVQPVFQRQVLAATHTELLRTAPGHATRCVSSPFTESFHSLGRELLDQGVPEREVWERLESLNTGRLRIASKGVRREGDELVAVDEDDQLDQGLFMAGDVAVLRSQPTTIAALHAEVTSGAVALWNKRSTVLRSYMDMPAETPELPPLDIAIVGMSAMFPGADTLAAFWSTVVGGADQVTEVPQGRWDVDTYYAAGGGPGRTPSKWGGFLPEIPFDPLSYGIPPSTLAAIEPVQLLALEAARRALADAGYPDGGPGRDRTSVVFGAEAGSDLATAQTLRMALPEYLGAVPEQLADQLPELSEDTFPGRLANVISGRIANRLDLGGANYTVDAACASSLAAVDIGCKELVGGTSDMVLCGGADLHNAVDDYLLFSSVGALSKTGRCATFDSSADGIALGEGVAVVVLKRLADAERDGDRVYAVIRGVGSGSDGKALGLTAPRPDGQRRAIERAYRTARVSPTEIGLVEAHGTGTVVGDRTELSTLDAVFTEAGAEPGSCVIGSVKSQIGHTKCAAGLAGLIKAALAVHTGVKPPTLHVSEPNPAWDPRTSPFVFHGQAAPWTERPDHRVAGVSAFGFGGTNFHVVLRGHQRSDALRHGLREWPAELLVFRGADAATARRQAERLLTLVTTNDAHGRPWTLRDLARTAAERADRDRSPVRIAVVAKDLDELATQLRAAIAGQSAPGLHVEGGPSGKLGVLFPGQGSQRPGMLADLFVAFPELGRLARAVGMDTGVIFPPSAFDADSTAAQADALRDTRVAQPALGLTGLAVHHLLTRLGVTADAFGGHSYGELVALAAAGALDAGTLMGLSTARAEAILGAAGDDPGTMAAVSASRADTAAVLDKLSGTVVIANDNGPRQVVVSGPTAEVEEALEALRAAGLSAQRIPVACAFHSPLVAGAGETFAEVLAGVPVSTPEVTVWSNRTASAYPTDPDGVRAELAAQIGSPVRFADQIEAMYADGVRIFLEAGAGRVLSGLVGRILGDRPHTVITCDGGGLPGLLDAVARLAVAGSDVRTGWLFSGRDAKDVSTLTPPARPGWTIDGSFVRTVDGSYVGLAPARKVTLAGPAVAVPAASDRDEMVSDFLRTSRELIAAQRDVLLGYLGSAPVAQPVTQQTVRPVARPAVAPVAAPVAARPAVVAPDALSVVVEVIAARTGYPVEMIDPAVDLEADLSVDSIKRTEIAGEVASRLGLTGQNAIDALVKTRTAAAMAQAAGGPENVAASMPQAVDALTVVIEVIAGRTGYPVEMIDPAVDLEADLSVDSIKRTEIAGEVAARLGLGQDQVDVLVKARTAGTMAQAAGGSAPATVPVPQAVDALAVVVEVIAARTGYPVEMISPTVDLEADLSVDSIKRTEIAGEVAARLGLGQDQVDVLVKTRTAAAMAEAAGGTKPVVASVPQAVDALAVVVEVIAARTGYPVEMISPTVDLEADLSVDSIKRTEIAGEVAARLGLGQDQVDVLVKARTAAAMAQATGTESALVAPVTETEPGVMAKDSAAGPLAVVIDVIAARTGYPPEMISPTIDLEADLSIDSIKRTEIAGEVAARLGLGQDQVEVLVKARTAAAMAGSVADKASPLGVAGSPAQRYVLELVAAAAEPTDDMLALAGKHILIAGGDPALATELADQLSARGALAIPFQGRPELAADVDRVDGLISLHALHDEDAVLPGTFGLLKSALARGPKWVIAASAATPVAAGLRGLFRSLHREYPELVARHVELDAAMSHEQTAELIVTEVLTGRDEPAVIVTAEGRRAYRMVPKALGSLATSGAGPAGTGAAEAQAVGLGRDSVVLLIGGARGITAQVAVAIGEAAGCHIELAGRTVLDAEPEPPAVLVARDLAGLRSALAGLGGRDLAQIEREAREILARREVIATLREIRGTGATAEYHTLDVRDGDAVRQLIKQVHTEHGRLDGVVYAAGVIEDRLVADKDPKSFERVYGTKVGGASAVLGELSDLAVATKFVVFFGSIAAALGNRGQADYAAANDALESMAAEWSLRTGNRALTVHWGPWAPVGAHSGMVSAELGRSYAERGIKLLDPNDGVASLLRELAWGDPDQNAVVYSASEW</sequence>
<keyword evidence="1" id="KW-0596">Phosphopantetheine</keyword>
<dbReference type="InterPro" id="IPR013785">
    <property type="entry name" value="Aldolase_TIM"/>
</dbReference>
<dbReference type="Gene3D" id="1.10.1200.10">
    <property type="entry name" value="ACP-like"/>
    <property type="match status" value="5"/>
</dbReference>
<organism evidence="6 7">
    <name type="scientific">Actinokineospora alba</name>
    <dbReference type="NCBI Taxonomy" id="504798"/>
    <lineage>
        <taxon>Bacteria</taxon>
        <taxon>Bacillati</taxon>
        <taxon>Actinomycetota</taxon>
        <taxon>Actinomycetes</taxon>
        <taxon>Pseudonocardiales</taxon>
        <taxon>Pseudonocardiaceae</taxon>
        <taxon>Actinokineospora</taxon>
    </lineage>
</organism>
<dbReference type="InterPro" id="IPR016039">
    <property type="entry name" value="Thiolase-like"/>
</dbReference>
<dbReference type="InterPro" id="IPR057326">
    <property type="entry name" value="KR_dom"/>
</dbReference>
<dbReference type="OrthoDB" id="9778690at2"/>
<dbReference type="SUPFAM" id="SSF55048">
    <property type="entry name" value="Probable ACP-binding domain of malonyl-CoA ACP transacylase"/>
    <property type="match status" value="1"/>
</dbReference>
<dbReference type="GO" id="GO:0004312">
    <property type="term" value="F:fatty acid synthase activity"/>
    <property type="evidence" value="ECO:0007669"/>
    <property type="project" value="TreeGrafter"/>
</dbReference>
<feature type="domain" description="Ketosynthase family 3 (KS3)" evidence="5">
    <location>
        <begin position="667"/>
        <end position="1107"/>
    </location>
</feature>
<dbReference type="Proteomes" id="UP000199651">
    <property type="component" value="Unassembled WGS sequence"/>
</dbReference>
<dbReference type="SUPFAM" id="SSF51735">
    <property type="entry name" value="NAD(P)-binding Rossmann-fold domains"/>
    <property type="match status" value="2"/>
</dbReference>
<dbReference type="InterPro" id="IPR001227">
    <property type="entry name" value="Ac_transferase_dom_sf"/>
</dbReference>
<dbReference type="SMART" id="SM00825">
    <property type="entry name" value="PKS_KS"/>
    <property type="match status" value="1"/>
</dbReference>
<dbReference type="GO" id="GO:0006633">
    <property type="term" value="P:fatty acid biosynthetic process"/>
    <property type="evidence" value="ECO:0007669"/>
    <property type="project" value="TreeGrafter"/>
</dbReference>
<keyword evidence="3 6" id="KW-0808">Transferase</keyword>
<dbReference type="Pfam" id="PF00550">
    <property type="entry name" value="PP-binding"/>
    <property type="match status" value="5"/>
</dbReference>
<protein>
    <submittedName>
        <fullName evidence="6">Acyl transferase domain-containing protein</fullName>
    </submittedName>
</protein>
<evidence type="ECO:0000313" key="6">
    <source>
        <dbReference type="EMBL" id="SDP69219.1"/>
    </source>
</evidence>
<dbReference type="Pfam" id="PF02801">
    <property type="entry name" value="Ketoacyl-synt_C"/>
    <property type="match status" value="1"/>
</dbReference>
<proteinExistence type="predicted"/>
<evidence type="ECO:0000256" key="4">
    <source>
        <dbReference type="ARBA" id="ARBA00023315"/>
    </source>
</evidence>
<dbReference type="SUPFAM" id="SSF47336">
    <property type="entry name" value="ACP-like"/>
    <property type="match status" value="5"/>
</dbReference>
<dbReference type="Pfam" id="PF00698">
    <property type="entry name" value="Acyl_transf_1"/>
    <property type="match status" value="1"/>
</dbReference>
<dbReference type="PANTHER" id="PTHR43775">
    <property type="entry name" value="FATTY ACID SYNTHASE"/>
    <property type="match status" value="1"/>
</dbReference>
<dbReference type="InterPro" id="IPR016036">
    <property type="entry name" value="Malonyl_transacylase_ACP-bd"/>
</dbReference>
<keyword evidence="2" id="KW-0597">Phosphoprotein</keyword>
<dbReference type="STRING" id="504798.SAMN05421871_107362"/>
<evidence type="ECO:0000313" key="7">
    <source>
        <dbReference type="Proteomes" id="UP000199651"/>
    </source>
</evidence>
<keyword evidence="7" id="KW-1185">Reference proteome</keyword>
<dbReference type="Gene3D" id="3.40.366.10">
    <property type="entry name" value="Malonyl-Coenzyme A Acyl Carrier Protein, domain 2"/>
    <property type="match status" value="1"/>
</dbReference>
<dbReference type="InterPro" id="IPR036291">
    <property type="entry name" value="NAD(P)-bd_dom_sf"/>
</dbReference>
<dbReference type="GO" id="GO:0071770">
    <property type="term" value="P:DIM/DIP cell wall layer assembly"/>
    <property type="evidence" value="ECO:0007669"/>
    <property type="project" value="TreeGrafter"/>
</dbReference>
<dbReference type="InterPro" id="IPR014031">
    <property type="entry name" value="Ketoacyl_synth_C"/>
</dbReference>
<dbReference type="Gene3D" id="3.40.50.720">
    <property type="entry name" value="NAD(P)-binding Rossmann-like Domain"/>
    <property type="match status" value="1"/>
</dbReference>
<evidence type="ECO:0000256" key="2">
    <source>
        <dbReference type="ARBA" id="ARBA00022553"/>
    </source>
</evidence>
<dbReference type="PROSITE" id="PS52004">
    <property type="entry name" value="KS3_2"/>
    <property type="match status" value="1"/>
</dbReference>